<dbReference type="SUPFAM" id="SSF57756">
    <property type="entry name" value="Retrovirus zinc finger-like domains"/>
    <property type="match status" value="1"/>
</dbReference>
<keyword evidence="1" id="KW-0479">Metal-binding</keyword>
<protein>
    <submittedName>
        <fullName evidence="4">Retrovirus-related pol polyprotein from transposon TNT 1-94</fullName>
    </submittedName>
</protein>
<comment type="caution">
    <text evidence="4">The sequence shown here is derived from an EMBL/GenBank/DDBJ whole genome shotgun (WGS) entry which is preliminary data.</text>
</comment>
<keyword evidence="2" id="KW-0812">Transmembrane</keyword>
<feature type="transmembrane region" description="Helical" evidence="2">
    <location>
        <begin position="73"/>
        <end position="90"/>
    </location>
</feature>
<dbReference type="InterPro" id="IPR001878">
    <property type="entry name" value="Znf_CCHC"/>
</dbReference>
<organism evidence="4 5">
    <name type="scientific">Tanacetum coccineum</name>
    <dbReference type="NCBI Taxonomy" id="301880"/>
    <lineage>
        <taxon>Eukaryota</taxon>
        <taxon>Viridiplantae</taxon>
        <taxon>Streptophyta</taxon>
        <taxon>Embryophyta</taxon>
        <taxon>Tracheophyta</taxon>
        <taxon>Spermatophyta</taxon>
        <taxon>Magnoliopsida</taxon>
        <taxon>eudicotyledons</taxon>
        <taxon>Gunneridae</taxon>
        <taxon>Pentapetalae</taxon>
        <taxon>asterids</taxon>
        <taxon>campanulids</taxon>
        <taxon>Asterales</taxon>
        <taxon>Asteraceae</taxon>
        <taxon>Asteroideae</taxon>
        <taxon>Anthemideae</taxon>
        <taxon>Anthemidinae</taxon>
        <taxon>Tanacetum</taxon>
    </lineage>
</organism>
<keyword evidence="5" id="KW-1185">Reference proteome</keyword>
<accession>A0ABQ5F8D4</accession>
<keyword evidence="1" id="KW-0863">Zinc-finger</keyword>
<dbReference type="PROSITE" id="PS50158">
    <property type="entry name" value="ZF_CCHC"/>
    <property type="match status" value="1"/>
</dbReference>
<sequence>MKISHQQSLAYVGSKNRSLMLKKGSYVPWVSCFMRYIDEKSDPIVQPHKRPQKEEDLTGDDKQLFEADIDEKYYILLGIPTTFIILWLHAKLPRQYGIAKYVTIVRVTHNLHVVLYDILYDFLKQNEVNVNNSRAKQATKAHDPLALVANTFASPSHPQSSLAYYVTHPSFVNDFDDDTQSYAYQGKTQSDDQEDKLTILMFNGRVDVQTKNMGNNGSAGRNTGHNFESSETAAYVQKANGNTTTVKRVPRINSNSGYTPTVQCYNCSENGHYSRECPKPRMVANDSDAEPPYDSDFVNEVKDPSFSFLEGLFSNSDYEQSHHE</sequence>
<reference evidence="4" key="2">
    <citation type="submission" date="2022-01" db="EMBL/GenBank/DDBJ databases">
        <authorList>
            <person name="Yamashiro T."/>
            <person name="Shiraishi A."/>
            <person name="Satake H."/>
            <person name="Nakayama K."/>
        </authorList>
    </citation>
    <scope>NUCLEOTIDE SEQUENCE</scope>
</reference>
<evidence type="ECO:0000259" key="3">
    <source>
        <dbReference type="PROSITE" id="PS50158"/>
    </source>
</evidence>
<dbReference type="Gene3D" id="4.10.60.10">
    <property type="entry name" value="Zinc finger, CCHC-type"/>
    <property type="match status" value="1"/>
</dbReference>
<evidence type="ECO:0000256" key="1">
    <source>
        <dbReference type="PROSITE-ProRule" id="PRU00047"/>
    </source>
</evidence>
<dbReference type="SMART" id="SM00343">
    <property type="entry name" value="ZnF_C2HC"/>
    <property type="match status" value="1"/>
</dbReference>
<reference evidence="4" key="1">
    <citation type="journal article" date="2022" name="Int. J. Mol. Sci.">
        <title>Draft Genome of Tanacetum Coccineum: Genomic Comparison of Closely Related Tanacetum-Family Plants.</title>
        <authorList>
            <person name="Yamashiro T."/>
            <person name="Shiraishi A."/>
            <person name="Nakayama K."/>
            <person name="Satake H."/>
        </authorList>
    </citation>
    <scope>NUCLEOTIDE SEQUENCE</scope>
</reference>
<keyword evidence="1" id="KW-0862">Zinc</keyword>
<gene>
    <name evidence="4" type="ORF">Tco_1002708</name>
</gene>
<evidence type="ECO:0000256" key="2">
    <source>
        <dbReference type="SAM" id="Phobius"/>
    </source>
</evidence>
<feature type="domain" description="CCHC-type" evidence="3">
    <location>
        <begin position="264"/>
        <end position="279"/>
    </location>
</feature>
<dbReference type="EMBL" id="BQNB010017085">
    <property type="protein sequence ID" value="GJT59175.1"/>
    <property type="molecule type" value="Genomic_DNA"/>
</dbReference>
<dbReference type="Proteomes" id="UP001151760">
    <property type="component" value="Unassembled WGS sequence"/>
</dbReference>
<evidence type="ECO:0000313" key="4">
    <source>
        <dbReference type="EMBL" id="GJT59175.1"/>
    </source>
</evidence>
<keyword evidence="2" id="KW-1133">Transmembrane helix</keyword>
<evidence type="ECO:0000313" key="5">
    <source>
        <dbReference type="Proteomes" id="UP001151760"/>
    </source>
</evidence>
<keyword evidence="2" id="KW-0472">Membrane</keyword>
<dbReference type="Pfam" id="PF00098">
    <property type="entry name" value="zf-CCHC"/>
    <property type="match status" value="1"/>
</dbReference>
<proteinExistence type="predicted"/>
<name>A0ABQ5F8D4_9ASTR</name>
<dbReference type="InterPro" id="IPR036875">
    <property type="entry name" value="Znf_CCHC_sf"/>
</dbReference>